<dbReference type="InterPro" id="IPR001087">
    <property type="entry name" value="GDSL"/>
</dbReference>
<name>A0ABT9SWV7_9GAMM</name>
<feature type="signal peptide" evidence="4">
    <location>
        <begin position="1"/>
        <end position="22"/>
    </location>
</feature>
<dbReference type="Gene3D" id="2.40.128.130">
    <property type="entry name" value="Autotransporter beta-domain"/>
    <property type="match status" value="1"/>
</dbReference>
<dbReference type="CDD" id="cd01847">
    <property type="entry name" value="Triacylglycerol_lipase_like"/>
    <property type="match status" value="1"/>
</dbReference>
<dbReference type="InterPro" id="IPR036709">
    <property type="entry name" value="Autotransporte_beta_dom_sf"/>
</dbReference>
<dbReference type="PANTHER" id="PTHR45648:SF22">
    <property type="entry name" value="GDSL LIPASE_ACYLHYDROLASE FAMILY PROTEIN (AFU_ORTHOLOGUE AFUA_4G14700)"/>
    <property type="match status" value="1"/>
</dbReference>
<feature type="domain" description="Autotransporter" evidence="5">
    <location>
        <begin position="326"/>
        <end position="605"/>
    </location>
</feature>
<dbReference type="Pfam" id="PF00657">
    <property type="entry name" value="Lipase_GDSL"/>
    <property type="match status" value="1"/>
</dbReference>
<dbReference type="RefSeq" id="WP_306848900.1">
    <property type="nucleotide sequence ID" value="NZ_JAUSSK010000002.1"/>
</dbReference>
<dbReference type="PIRSF" id="PIRSF037375">
    <property type="entry name" value="Autotrns_EstA"/>
    <property type="match status" value="1"/>
</dbReference>
<keyword evidence="2 4" id="KW-0732">Signal</keyword>
<protein>
    <submittedName>
        <fullName evidence="6">Outer membrane lipase/esterase</fullName>
    </submittedName>
</protein>
<dbReference type="SUPFAM" id="SSF103515">
    <property type="entry name" value="Autotransporter"/>
    <property type="match status" value="1"/>
</dbReference>
<dbReference type="Gene3D" id="3.40.50.1110">
    <property type="entry name" value="SGNH hydrolase"/>
    <property type="match status" value="1"/>
</dbReference>
<dbReference type="SUPFAM" id="SSF52266">
    <property type="entry name" value="SGNH hydrolase"/>
    <property type="match status" value="1"/>
</dbReference>
<dbReference type="EMBL" id="JAUSSK010000002">
    <property type="protein sequence ID" value="MDQ0009480.1"/>
    <property type="molecule type" value="Genomic_DNA"/>
</dbReference>
<organism evidence="6 7">
    <name type="scientific">Luteibacter jiangsuensis</name>
    <dbReference type="NCBI Taxonomy" id="637577"/>
    <lineage>
        <taxon>Bacteria</taxon>
        <taxon>Pseudomonadati</taxon>
        <taxon>Pseudomonadota</taxon>
        <taxon>Gammaproteobacteria</taxon>
        <taxon>Lysobacterales</taxon>
        <taxon>Rhodanobacteraceae</taxon>
        <taxon>Luteibacter</taxon>
    </lineage>
</organism>
<reference evidence="6 7" key="1">
    <citation type="submission" date="2023-07" db="EMBL/GenBank/DDBJ databases">
        <title>Sorghum-associated microbial communities from plants grown in Nebraska, USA.</title>
        <authorList>
            <person name="Schachtman D."/>
        </authorList>
    </citation>
    <scope>NUCLEOTIDE SEQUENCE [LARGE SCALE GENOMIC DNA]</scope>
    <source>
        <strain evidence="6 7">CC60</strain>
    </source>
</reference>
<dbReference type="InterPro" id="IPR006315">
    <property type="entry name" value="OM_autotransptr_brl_dom"/>
</dbReference>
<proteinExistence type="inferred from homology"/>
<evidence type="ECO:0000256" key="4">
    <source>
        <dbReference type="SAM" id="SignalP"/>
    </source>
</evidence>
<dbReference type="Proteomes" id="UP001237737">
    <property type="component" value="Unassembled WGS sequence"/>
</dbReference>
<evidence type="ECO:0000256" key="1">
    <source>
        <dbReference type="ARBA" id="ARBA00008668"/>
    </source>
</evidence>
<dbReference type="InterPro" id="IPR005546">
    <property type="entry name" value="Autotransporte_beta"/>
</dbReference>
<evidence type="ECO:0000313" key="6">
    <source>
        <dbReference type="EMBL" id="MDQ0009480.1"/>
    </source>
</evidence>
<comment type="caution">
    <text evidence="6">The sequence shown here is derived from an EMBL/GenBank/DDBJ whole genome shotgun (WGS) entry which is preliminary data.</text>
</comment>
<accession>A0ABT9SWV7</accession>
<evidence type="ECO:0000259" key="5">
    <source>
        <dbReference type="PROSITE" id="PS51208"/>
    </source>
</evidence>
<keyword evidence="7" id="KW-1185">Reference proteome</keyword>
<sequence>MRIRHLAGAIGAALLFSAGAHADGFTQVVSFGDSLSDSGNVSTLIGSPVQLRFTTNPGTVAVENIAAHYGYTLTPSLLGGTDYAYGNARAATVNPVTGTPLTVPPTSTQIQTYLASTGGKADPNALYTMWIGANDLLAATANPATAQVVVATAATNEVAQIKALQAAGAKTIVVFNLPDVGKTPAAMSQGAAASAGITQLTQVYNGILSGGLAQANRGIVPIDTYALLNEVIASPGTYGFTNVTTPACTTSSSLTCTPGTLRDPNAASTYLFADGIHPTTAAHALLGQYAISVITAPQQISLLGEAGLASNAAHVRSLRNQMMADNFGADSRVFAAVDYGQQKFKSTDTSPQTDSDNVNLTIGADARVNDHVSMGVAMGIAQSKADFQGGGGYKMQDIAGSGYAFYHNGGGYFGGFASFGQLSFTDIDRRIDLGAARRTETGKTDGSHIGGGLTGGWWFGNETLKTGPFVSVEWEQLRVFGYTERNDTSTAMHFDKQTRNARIETAGWRLQGSWTSGNTVLHPFAEVAYNHDGRADDRYVTAGLTNMSGEFSVQGFTPDKTWVTADLGVTAEFNQTWSGWVSYTGRFADDTQRYNGLNLGVKMAF</sequence>
<feature type="chain" id="PRO_5046038602" evidence="4">
    <location>
        <begin position="23"/>
        <end position="605"/>
    </location>
</feature>
<dbReference type="SMART" id="SM00869">
    <property type="entry name" value="Autotransporter"/>
    <property type="match status" value="1"/>
</dbReference>
<evidence type="ECO:0000256" key="3">
    <source>
        <dbReference type="ARBA" id="ARBA00022801"/>
    </source>
</evidence>
<dbReference type="PANTHER" id="PTHR45648">
    <property type="entry name" value="GDSL LIPASE/ACYLHYDROLASE FAMILY PROTEIN (AFU_ORTHOLOGUE AFUA_4G14700)"/>
    <property type="match status" value="1"/>
</dbReference>
<dbReference type="NCBIfam" id="TIGR01414">
    <property type="entry name" value="autotrans_barl"/>
    <property type="match status" value="1"/>
</dbReference>
<keyword evidence="3" id="KW-0378">Hydrolase</keyword>
<comment type="similarity">
    <text evidence="1">Belongs to the 'GDSL' lipolytic enzyme family.</text>
</comment>
<gene>
    <name evidence="6" type="ORF">J2T07_001657</name>
</gene>
<dbReference type="InterPro" id="IPR036514">
    <property type="entry name" value="SGNH_hydro_sf"/>
</dbReference>
<dbReference type="Pfam" id="PF03797">
    <property type="entry name" value="Autotransporter"/>
    <property type="match status" value="1"/>
</dbReference>
<evidence type="ECO:0000313" key="7">
    <source>
        <dbReference type="Proteomes" id="UP001237737"/>
    </source>
</evidence>
<dbReference type="InterPro" id="IPR051058">
    <property type="entry name" value="GDSL_Est/Lipase"/>
</dbReference>
<dbReference type="PROSITE" id="PS51208">
    <property type="entry name" value="AUTOTRANSPORTER"/>
    <property type="match status" value="1"/>
</dbReference>
<dbReference type="InterPro" id="IPR017186">
    <property type="entry name" value="Lipase_autotranspt_EstA"/>
</dbReference>
<evidence type="ECO:0000256" key="2">
    <source>
        <dbReference type="ARBA" id="ARBA00022729"/>
    </source>
</evidence>